<name>A0AAD8Y0J5_9STRA</name>
<feature type="compositionally biased region" description="Low complexity" evidence="2">
    <location>
        <begin position="876"/>
        <end position="885"/>
    </location>
</feature>
<proteinExistence type="inferred from homology"/>
<evidence type="ECO:0000313" key="5">
    <source>
        <dbReference type="Proteomes" id="UP001224775"/>
    </source>
</evidence>
<feature type="region of interest" description="Disordered" evidence="2">
    <location>
        <begin position="869"/>
        <end position="899"/>
    </location>
</feature>
<comment type="similarity">
    <text evidence="1">Belongs to the VPS13 family.</text>
</comment>
<gene>
    <name evidence="4" type="ORF">QTG54_012383</name>
</gene>
<dbReference type="PANTHER" id="PTHR16166:SF93">
    <property type="entry name" value="INTERMEMBRANE LIPID TRANSFER PROTEIN VPS13"/>
    <property type="match status" value="1"/>
</dbReference>
<keyword evidence="5" id="KW-1185">Reference proteome</keyword>
<dbReference type="InterPro" id="IPR009543">
    <property type="entry name" value="VPS13_VAB"/>
</dbReference>
<dbReference type="EMBL" id="JATAAI010000027">
    <property type="protein sequence ID" value="KAK1736938.1"/>
    <property type="molecule type" value="Genomic_DNA"/>
</dbReference>
<dbReference type="GO" id="GO:0006623">
    <property type="term" value="P:protein targeting to vacuole"/>
    <property type="evidence" value="ECO:0007669"/>
    <property type="project" value="TreeGrafter"/>
</dbReference>
<feature type="domain" description="Vacuolar protein sorting-associated protein 13 VPS13 adaptor binding" evidence="3">
    <location>
        <begin position="352"/>
        <end position="850"/>
    </location>
</feature>
<evidence type="ECO:0000256" key="2">
    <source>
        <dbReference type="SAM" id="MobiDB-lite"/>
    </source>
</evidence>
<sequence>MPPAARRELLRNFMEQMTEENSDGLIPFEAVDVWFRNLTSRCYFTGSEEIQLQNDSGMELKVAKKSNFDRQRSRVVNEANFQIIVNSFQGIGHGNASTVSLKENNERRQFLKQSLCGNLTLYLPGFRIIENVAVNPYQTLMFKLKMLKGIYGKSNRRRSTQGVSGFKPYLTVVPKSTSLDTIALYVRSNIVIRSEIPVKVRIVRLGKSAGQFSKRGSQKRNKKSIDLTKKHLMTALNRAVEGAPIVYEHRCNGEGDVVALPVSLLVSSSFHAILIQDVSGKAKNAWRSPLLFTRDFLFNPMNIRDVSRYHTMSGVVIQKERLNVKTTGKSRYNTSAGDTKKNMTRRTAWDITILVVPSFLCMNSLPFPISVRAWQHAKKDEDDDWDGAAAALLDGPEDAVESSSSDDDDETAMSNKGVDEQYHLSTRHTSDYYHEDSVNVGGTLRLSGIDLSRPLFIEVSQHLQTAGAASLLRSSPVQIDLQKLQTGMNRKGSQSLPKLILDLGDKCDCLVDVSLDRTSKMPLCTIYSPFWLINKTGMKLEYSVVGSNDGVKSYLDSGAGGLPVLMHCSKSDETNAILDQGSRQLSVIPLESPRMEVAGNWWDEGTNGKLVLKKNVIVDGKSHVVDWCTSVNLEAAGTNGEVHCNSYVLQAHLESLAGAFHRSNLIKFTPRFIVKNSLHISISILPLAGSPRDARKMATYLRESLNESEEKSLLNLSPGESTVIYNFNNFHHAADSSYRWVAFRVNARRFGATFKCKWHMVPLDVMQSNLFGEHDGVNDTLCGIIEGKVHSSKEGSILTTISHADTPPFRIENRSQTHYLQISQDDEEADVFELPPMHSCGYTWDSPLGKRRLRVAVVPGRKSASEMNCVGKTLNSDAKSTASTIDSDDDSVEGEVPDDPLLRSLREGISTGGKNSKSPSSRQWVRSRLSRKYNLQTIGKQKDLYCPKIDADWLGSAQQNKSGECLKVHTRVSTGTKVISFSDSDWLADQVEAGLLRRGGHFMSSLIDINMEGAGIFFNDNFPRELMGIFVRDIQICKPMGSIETTTRVRHFQIDAMLPNARYPIIIQPLPLGVDRRMQEIPNSSSNMTIIPRSIKTRECYWKLYDEKPVPLFEMKCSYVPQNKMVWVPSLEVQLSPMKLQMDVDYILRVLSLIFDSVSKYRKEDIGGNQAIMHVNEDLSYITRGSMNICLTYIENFYIHPVEIQLEINIKSDEEDFNDGEYTGGTSSSLTLHTISQSTNSEWVAGVMGWLINVGANFAHVSPTYTYTEVRYTDTYSDIIDLIGDVLKFYVMKTIKQCYKVVFSMHLLGDPSLLLHQWKTGVKDLFVKTAEEIAAGGKDGVGKGVSSLVQNVVGGTFFAAGRVTGSLADTITAVTTTDLSSEKLKPKSASSDGRNPDHAVDGLVQGTGYLTQTVAHGIAGLIGNPYRGAKTGTVSGVAKGVTTGVVGVLTMPLVGALGFIAKTSTGIGQTSKMLDLGCIEARCRPRRVVPWGMPMSTNEIPYLKGIGIRIHTVRYQKVRKRAVNVDVDGEHDGDDVSTRERRRILAAEKRRLDPPLKQVSIKHQKDKRHRLSFPIRPKLLADHPGNLVLSHYAVTFEETIELRSSDLQLDDIVTINFWNHKTLKHTPKAKVLAVCNISVGDMYSHALTFHLEQLKRVESNLARGALPTHHHHDDQSTDMSLVLPAPQEFPLFRPLTKSKSDRKDIFEAISEEIVAIGKTEEDRVAMFASDSDAESDSSLAGGKKTDDEGTEDLVSRNERLFGNVSLSFFPIPW</sequence>
<evidence type="ECO:0000313" key="4">
    <source>
        <dbReference type="EMBL" id="KAK1736938.1"/>
    </source>
</evidence>
<accession>A0AAD8Y0J5</accession>
<feature type="compositionally biased region" description="Acidic residues" evidence="2">
    <location>
        <begin position="396"/>
        <end position="411"/>
    </location>
</feature>
<evidence type="ECO:0000256" key="1">
    <source>
        <dbReference type="ARBA" id="ARBA00006545"/>
    </source>
</evidence>
<dbReference type="Proteomes" id="UP001224775">
    <property type="component" value="Unassembled WGS sequence"/>
</dbReference>
<feature type="region of interest" description="Disordered" evidence="2">
    <location>
        <begin position="1728"/>
        <end position="1751"/>
    </location>
</feature>
<evidence type="ECO:0000259" key="3">
    <source>
        <dbReference type="Pfam" id="PF25036"/>
    </source>
</evidence>
<dbReference type="GO" id="GO:0045053">
    <property type="term" value="P:protein retention in Golgi apparatus"/>
    <property type="evidence" value="ECO:0007669"/>
    <property type="project" value="TreeGrafter"/>
</dbReference>
<organism evidence="4 5">
    <name type="scientific">Skeletonema marinoi</name>
    <dbReference type="NCBI Taxonomy" id="267567"/>
    <lineage>
        <taxon>Eukaryota</taxon>
        <taxon>Sar</taxon>
        <taxon>Stramenopiles</taxon>
        <taxon>Ochrophyta</taxon>
        <taxon>Bacillariophyta</taxon>
        <taxon>Coscinodiscophyceae</taxon>
        <taxon>Thalassiosirophycidae</taxon>
        <taxon>Thalassiosirales</taxon>
        <taxon>Skeletonemataceae</taxon>
        <taxon>Skeletonema</taxon>
        <taxon>Skeletonema marinoi-dohrnii complex</taxon>
    </lineage>
</organism>
<dbReference type="InterPro" id="IPR026847">
    <property type="entry name" value="VPS13"/>
</dbReference>
<dbReference type="Pfam" id="PF25036">
    <property type="entry name" value="VPS13_VAB"/>
    <property type="match status" value="1"/>
</dbReference>
<feature type="compositionally biased region" description="Acidic residues" evidence="2">
    <location>
        <begin position="886"/>
        <end position="898"/>
    </location>
</feature>
<feature type="region of interest" description="Disordered" evidence="2">
    <location>
        <begin position="905"/>
        <end position="924"/>
    </location>
</feature>
<reference evidence="4" key="1">
    <citation type="submission" date="2023-06" db="EMBL/GenBank/DDBJ databases">
        <title>Survivors Of The Sea: Transcriptome response of Skeletonema marinoi to long-term dormancy.</title>
        <authorList>
            <person name="Pinder M.I.M."/>
            <person name="Kourtchenko O."/>
            <person name="Robertson E.K."/>
            <person name="Larsson T."/>
            <person name="Maumus F."/>
            <person name="Osuna-Cruz C.M."/>
            <person name="Vancaester E."/>
            <person name="Stenow R."/>
            <person name="Vandepoele K."/>
            <person name="Ploug H."/>
            <person name="Bruchert V."/>
            <person name="Godhe A."/>
            <person name="Topel M."/>
        </authorList>
    </citation>
    <scope>NUCLEOTIDE SEQUENCE</scope>
    <source>
        <strain evidence="4">R05AC</strain>
    </source>
</reference>
<feature type="compositionally biased region" description="Polar residues" evidence="2">
    <location>
        <begin position="912"/>
        <end position="924"/>
    </location>
</feature>
<comment type="caution">
    <text evidence="4">The sequence shown here is derived from an EMBL/GenBank/DDBJ whole genome shotgun (WGS) entry which is preliminary data.</text>
</comment>
<dbReference type="PANTHER" id="PTHR16166">
    <property type="entry name" value="VACUOLAR PROTEIN SORTING-ASSOCIATED PROTEIN VPS13"/>
    <property type="match status" value="1"/>
</dbReference>
<feature type="region of interest" description="Disordered" evidence="2">
    <location>
        <begin position="396"/>
        <end position="421"/>
    </location>
</feature>
<protein>
    <submittedName>
        <fullName evidence="4">Vacuolar protein sorting-associated protein 13</fullName>
    </submittedName>
</protein>